<proteinExistence type="predicted"/>
<dbReference type="RefSeq" id="WP_185494651.1">
    <property type="nucleotide sequence ID" value="NZ_JAARUV010000001.1"/>
</dbReference>
<evidence type="ECO:0000313" key="2">
    <source>
        <dbReference type="EMBL" id="MBC1778411.1"/>
    </source>
</evidence>
<reference evidence="2 3" key="1">
    <citation type="submission" date="2020-03" db="EMBL/GenBank/DDBJ databases">
        <title>Soil Listeria distribution.</title>
        <authorList>
            <person name="Liao J."/>
            <person name="Wiedmann M."/>
        </authorList>
    </citation>
    <scope>NUCLEOTIDE SEQUENCE [LARGE SCALE GENOMIC DNA]</scope>
    <source>
        <strain evidence="2 3">FSL L7-1017</strain>
    </source>
</reference>
<dbReference type="AlphaFoldDB" id="A0A7X0XPX2"/>
<dbReference type="Gene3D" id="3.30.420.40">
    <property type="match status" value="2"/>
</dbReference>
<name>A0A7X0XPX2_9LIST</name>
<sequence length="872" mass="101673">MVNYQSSLADRQKSKQQQKYTRKQLERLTTLQLRDICYREKLVKGIANSLDRLAFIETILKFRGANEDYLIKIYNAAAFERLAQLVQKNLGEPLFSKSPIHNPAKLAIYSGLAIEKRDEYKVITSDSLVLESNVLLVDENKKLCAIFYLLPTEVEDSFYLCMEKGMHHALSNQKNYKLLYFGQRESEYLFDVYMENEQDLQIPLDYYETEMPNVIVQSLVETKTTLAIDFGTSNTTVGAYLTDDYLPVVPEHDVLHNHIRLNDINLVTFLNTEGVRDVIVPTVIGIADCENPDELIYEYGYTALRDATYMSGSQINSVFYGLKRWIHSYDEQEEVIDYAGNLTMVQRGEIIRQYLLFLIRQAEQQLKCQIKKLHISSPVKLKQQHLMMFRELLPEYDLEMSDALDEGVAVLYNTIANQIEKNHFEEGIPYQALIIDCGGGTTDLSSCQFEIKDTQLTYQVTIQTTFENGDTNFGGNNLTYRIMQYLKILFVDYYKNGKRTNHLEDILQVMVNDVYRFVDKNGVEALYSSLQTKYEEAEIMLPTMYQQYRHQSYPDYQKIRGNYYTLWRIAEEIKQSFYHKTGVSRVGLNVESGPDLDHYILKNQSFRLALRKNEQLEFVYEIPSLVLNLEEINGVLKGDIYRIIKSFLEAFYIDNSLQAYSIIKMTGQSCRIELFRDAIKEFVAGRSIEFRQKDNDVKDLKLSCLFGAIRYLQDRKTGKIQAKIEHAVPMTPYRIYGLTHHQKEITLIAGNEKLTQTHGHISRHSQVEEMMFYLQSETGEVKSKYCYSNDRDSYEAITYEEINSAYTKHIPQEAVDIILDGEVKFFVYAEESQWGFYVLPISRELGKLYMCKPIFYPFENENWEMNFFDGTY</sequence>
<organism evidence="2 3">
    <name type="scientific">Listeria booriae</name>
    <dbReference type="NCBI Taxonomy" id="1552123"/>
    <lineage>
        <taxon>Bacteria</taxon>
        <taxon>Bacillati</taxon>
        <taxon>Bacillota</taxon>
        <taxon>Bacilli</taxon>
        <taxon>Bacillales</taxon>
        <taxon>Listeriaceae</taxon>
        <taxon>Listeria</taxon>
    </lineage>
</organism>
<evidence type="ECO:0000256" key="1">
    <source>
        <dbReference type="SAM" id="MobiDB-lite"/>
    </source>
</evidence>
<dbReference type="PANTHER" id="PTHR42749">
    <property type="entry name" value="CELL SHAPE-DETERMINING PROTEIN MREB"/>
    <property type="match status" value="1"/>
</dbReference>
<feature type="compositionally biased region" description="Polar residues" evidence="1">
    <location>
        <begin position="1"/>
        <end position="13"/>
    </location>
</feature>
<accession>A0A7X0XPX2</accession>
<dbReference type="InterPro" id="IPR043129">
    <property type="entry name" value="ATPase_NBD"/>
</dbReference>
<dbReference type="Gene3D" id="3.90.640.10">
    <property type="entry name" value="Actin, Chain A, domain 4"/>
    <property type="match status" value="1"/>
</dbReference>
<comment type="caution">
    <text evidence="2">The sequence shown here is derived from an EMBL/GenBank/DDBJ whole genome shotgun (WGS) entry which is preliminary data.</text>
</comment>
<dbReference type="PANTHER" id="PTHR42749:SF1">
    <property type="entry name" value="CELL SHAPE-DETERMINING PROTEIN MREB"/>
    <property type="match status" value="1"/>
</dbReference>
<dbReference type="EMBL" id="JAARUV010000001">
    <property type="protein sequence ID" value="MBC1778411.1"/>
    <property type="molecule type" value="Genomic_DNA"/>
</dbReference>
<dbReference type="Proteomes" id="UP000547643">
    <property type="component" value="Unassembled WGS sequence"/>
</dbReference>
<protein>
    <submittedName>
        <fullName evidence="2">Molecular chaperone</fullName>
    </submittedName>
</protein>
<dbReference type="SUPFAM" id="SSF53067">
    <property type="entry name" value="Actin-like ATPase domain"/>
    <property type="match status" value="2"/>
</dbReference>
<evidence type="ECO:0000313" key="3">
    <source>
        <dbReference type="Proteomes" id="UP000547643"/>
    </source>
</evidence>
<feature type="region of interest" description="Disordered" evidence="1">
    <location>
        <begin position="1"/>
        <end position="20"/>
    </location>
</feature>
<gene>
    <name evidence="2" type="ORF">HCA46_06110</name>
</gene>